<dbReference type="InterPro" id="IPR036291">
    <property type="entry name" value="NAD(P)-bd_dom_sf"/>
</dbReference>
<dbReference type="AlphaFoldDB" id="A0AAV9MXU0"/>
<dbReference type="SUPFAM" id="SSF51735">
    <property type="entry name" value="NAD(P)-binding Rossmann-fold domains"/>
    <property type="match status" value="1"/>
</dbReference>
<reference evidence="5 6" key="1">
    <citation type="submission" date="2023-08" db="EMBL/GenBank/DDBJ databases">
        <title>Black Yeasts Isolated from many extreme environments.</title>
        <authorList>
            <person name="Coleine C."/>
            <person name="Stajich J.E."/>
            <person name="Selbmann L."/>
        </authorList>
    </citation>
    <scope>NUCLEOTIDE SEQUENCE [LARGE SCALE GENOMIC DNA]</scope>
    <source>
        <strain evidence="5 6">CCFEE 5792</strain>
    </source>
</reference>
<keyword evidence="3" id="KW-0560">Oxidoreductase</keyword>
<dbReference type="InterPro" id="IPR002347">
    <property type="entry name" value="SDR_fam"/>
</dbReference>
<dbReference type="PANTHER" id="PTHR43180">
    <property type="entry name" value="3-OXOACYL-(ACYL-CARRIER-PROTEIN) REDUCTASE (AFU_ORTHOLOGUE AFUA_6G11210)"/>
    <property type="match status" value="1"/>
</dbReference>
<keyword evidence="2" id="KW-0521">NADP</keyword>
<evidence type="ECO:0000256" key="3">
    <source>
        <dbReference type="ARBA" id="ARBA00023002"/>
    </source>
</evidence>
<dbReference type="InterPro" id="IPR020904">
    <property type="entry name" value="Sc_DH/Rdtase_CS"/>
</dbReference>
<dbReference type="PANTHER" id="PTHR43180:SF31">
    <property type="entry name" value="CHAIN DEHYDROGENASE_REDUCTASE, PUTATIVE (AFU_ORTHOLOGUE AFUA_2G16570)-RELATED"/>
    <property type="match status" value="1"/>
</dbReference>
<protein>
    <submittedName>
        <fullName evidence="5">Uncharacterized protein</fullName>
    </submittedName>
</protein>
<dbReference type="EMBL" id="JAVRRD010000037">
    <property type="protein sequence ID" value="KAK5045413.1"/>
    <property type="molecule type" value="Genomic_DNA"/>
</dbReference>
<keyword evidence="6" id="KW-1185">Reference proteome</keyword>
<evidence type="ECO:0000256" key="2">
    <source>
        <dbReference type="ARBA" id="ARBA00022857"/>
    </source>
</evidence>
<proteinExistence type="inferred from homology"/>
<gene>
    <name evidence="5" type="ORF">LTR84_009277</name>
</gene>
<dbReference type="Gene3D" id="3.40.50.720">
    <property type="entry name" value="NAD(P)-binding Rossmann-like Domain"/>
    <property type="match status" value="1"/>
</dbReference>
<dbReference type="GO" id="GO:0016491">
    <property type="term" value="F:oxidoreductase activity"/>
    <property type="evidence" value="ECO:0007669"/>
    <property type="project" value="UniProtKB-KW"/>
</dbReference>
<dbReference type="RefSeq" id="XP_064701042.1">
    <property type="nucleotide sequence ID" value="XM_064852817.1"/>
</dbReference>
<dbReference type="Proteomes" id="UP001358417">
    <property type="component" value="Unassembled WGS sequence"/>
</dbReference>
<evidence type="ECO:0000256" key="1">
    <source>
        <dbReference type="ARBA" id="ARBA00006484"/>
    </source>
</evidence>
<feature type="region of interest" description="Disordered" evidence="4">
    <location>
        <begin position="302"/>
        <end position="332"/>
    </location>
</feature>
<comment type="caution">
    <text evidence="5">The sequence shown here is derived from an EMBL/GenBank/DDBJ whole genome shotgun (WGS) entry which is preliminary data.</text>
</comment>
<dbReference type="GeneID" id="89977436"/>
<dbReference type="Pfam" id="PF00106">
    <property type="entry name" value="adh_short"/>
    <property type="match status" value="1"/>
</dbReference>
<dbReference type="PRINTS" id="PR00081">
    <property type="entry name" value="GDHRDH"/>
</dbReference>
<organism evidence="5 6">
    <name type="scientific">Exophiala bonariae</name>
    <dbReference type="NCBI Taxonomy" id="1690606"/>
    <lineage>
        <taxon>Eukaryota</taxon>
        <taxon>Fungi</taxon>
        <taxon>Dikarya</taxon>
        <taxon>Ascomycota</taxon>
        <taxon>Pezizomycotina</taxon>
        <taxon>Eurotiomycetes</taxon>
        <taxon>Chaetothyriomycetidae</taxon>
        <taxon>Chaetothyriales</taxon>
        <taxon>Herpotrichiellaceae</taxon>
        <taxon>Exophiala</taxon>
    </lineage>
</organism>
<feature type="compositionally biased region" description="Polar residues" evidence="4">
    <location>
        <begin position="322"/>
        <end position="332"/>
    </location>
</feature>
<evidence type="ECO:0000313" key="5">
    <source>
        <dbReference type="EMBL" id="KAK5045413.1"/>
    </source>
</evidence>
<sequence length="332" mass="36305">MAGYVNSGAVNTDVDVDTSRVKGQTAIVTGGANGIGEAYTRALVKAGAFVLVADLDQEFGSKLEKELSGYTDNNTRLDSVKFIKTNVTSWAEQLNAFKSAISSSPSGRIDIVIANAGISGADEVFVNEVEKDEPTEPRLNILNVNLTGVLYTIKLALFYFRKQHAENKGQALDQNLILQGSLAGYLDLAGALQYTASKFGLRGIMRDLRRTEHQHNIRVNYIGPWFIKTKIMSEAVVGYLEKTGVEFAAVEDSAAAALRIITDPKVSGRSFAIVPRSYASRGYKDIDYDDYEPDSFLGQLSNAVSGGGNHRTELRAEDQKTRTQWSQSDRNE</sequence>
<evidence type="ECO:0000313" key="6">
    <source>
        <dbReference type="Proteomes" id="UP001358417"/>
    </source>
</evidence>
<feature type="compositionally biased region" description="Basic and acidic residues" evidence="4">
    <location>
        <begin position="310"/>
        <end position="321"/>
    </location>
</feature>
<comment type="similarity">
    <text evidence="1">Belongs to the short-chain dehydrogenases/reductases (SDR) family.</text>
</comment>
<name>A0AAV9MXU0_9EURO</name>
<dbReference type="PROSITE" id="PS00061">
    <property type="entry name" value="ADH_SHORT"/>
    <property type="match status" value="1"/>
</dbReference>
<evidence type="ECO:0000256" key="4">
    <source>
        <dbReference type="SAM" id="MobiDB-lite"/>
    </source>
</evidence>
<accession>A0AAV9MXU0</accession>